<evidence type="ECO:0000256" key="3">
    <source>
        <dbReference type="ARBA" id="ARBA00012095"/>
    </source>
</evidence>
<evidence type="ECO:0000256" key="5">
    <source>
        <dbReference type="ARBA" id="ARBA00022777"/>
    </source>
</evidence>
<reference evidence="11" key="2">
    <citation type="submission" date="2020-02" db="EMBL/GenBank/DDBJ databases">
        <authorList>
            <person name="Littmann E."/>
            <person name="Sorbara M."/>
        </authorList>
    </citation>
    <scope>NUCLEOTIDE SEQUENCE</scope>
    <source>
        <strain evidence="11">MSK.1.17</strain>
    </source>
</reference>
<comment type="catalytic activity">
    <reaction evidence="1">
        <text>dihydroxyacetone + phosphoenolpyruvate = dihydroxyacetone phosphate + pyruvate</text>
        <dbReference type="Rhea" id="RHEA:18381"/>
        <dbReference type="ChEBI" id="CHEBI:15361"/>
        <dbReference type="ChEBI" id="CHEBI:16016"/>
        <dbReference type="ChEBI" id="CHEBI:57642"/>
        <dbReference type="ChEBI" id="CHEBI:58702"/>
        <dbReference type="EC" id="2.7.1.121"/>
    </reaction>
</comment>
<dbReference type="Proteomes" id="UP001299608">
    <property type="component" value="Unassembled WGS sequence"/>
</dbReference>
<organism evidence="10 13">
    <name type="scientific">Enterocloster aldenensis</name>
    <dbReference type="NCBI Taxonomy" id="358742"/>
    <lineage>
        <taxon>Bacteria</taxon>
        <taxon>Bacillati</taxon>
        <taxon>Bacillota</taxon>
        <taxon>Clostridia</taxon>
        <taxon>Lachnospirales</taxon>
        <taxon>Lachnospiraceae</taxon>
        <taxon>Enterocloster</taxon>
    </lineage>
</organism>
<evidence type="ECO:0000313" key="11">
    <source>
        <dbReference type="EMBL" id="NSJ52527.1"/>
    </source>
</evidence>
<keyword evidence="4" id="KW-0808">Transferase</keyword>
<dbReference type="InterPro" id="IPR036117">
    <property type="entry name" value="DhaL_dom_sf"/>
</dbReference>
<proteinExistence type="predicted"/>
<dbReference type="EMBL" id="JAKNGE010000022">
    <property type="protein sequence ID" value="MCG4747170.1"/>
    <property type="molecule type" value="Genomic_DNA"/>
</dbReference>
<name>A0AAW5BSI6_9FIRM</name>
<comment type="caution">
    <text evidence="10">The sequence shown here is derived from an EMBL/GenBank/DDBJ whole genome shotgun (WGS) entry which is preliminary data.</text>
</comment>
<accession>A0AAW5BSI6</accession>
<dbReference type="PANTHER" id="PTHR28629">
    <property type="entry name" value="TRIOKINASE/FMN CYCLASE"/>
    <property type="match status" value="1"/>
</dbReference>
<dbReference type="EMBL" id="JAAITT010000078">
    <property type="protein sequence ID" value="NSJ52527.1"/>
    <property type="molecule type" value="Genomic_DNA"/>
</dbReference>
<evidence type="ECO:0000256" key="8">
    <source>
        <dbReference type="ARBA" id="ARBA00055771"/>
    </source>
</evidence>
<dbReference type="RefSeq" id="WP_117558606.1">
    <property type="nucleotide sequence ID" value="NZ_BAABZL010000001.1"/>
</dbReference>
<reference evidence="10" key="3">
    <citation type="submission" date="2022-01" db="EMBL/GenBank/DDBJ databases">
        <title>Collection of gut derived symbiotic bacterial strains cultured from healthy donors.</title>
        <authorList>
            <person name="Lin H."/>
            <person name="Kohout C."/>
            <person name="Waligurski E."/>
            <person name="Pamer E.G."/>
        </authorList>
    </citation>
    <scope>NUCLEOTIDE SEQUENCE</scope>
    <source>
        <strain evidence="10">DFI.6.55</strain>
    </source>
</reference>
<dbReference type="Proteomes" id="UP000669239">
    <property type="component" value="Unassembled WGS sequence"/>
</dbReference>
<comment type="function">
    <text evidence="8">ADP-binding subunit of the dihydroxyacetone kinase, which is responsible for the phosphoenolpyruvate (PEP)-dependent phosphorylation of dihydroxyacetone. DhaL-ADP is converted to DhaL-ATP via a phosphoryl group transfer from DhaM and transmits it to dihydroxyacetone binds to DhaK.</text>
</comment>
<evidence type="ECO:0000256" key="7">
    <source>
        <dbReference type="ARBA" id="ARBA00046577"/>
    </source>
</evidence>
<keyword evidence="12" id="KW-1185">Reference proteome</keyword>
<dbReference type="GO" id="GO:0005829">
    <property type="term" value="C:cytosol"/>
    <property type="evidence" value="ECO:0007669"/>
    <property type="project" value="TreeGrafter"/>
</dbReference>
<evidence type="ECO:0000256" key="1">
    <source>
        <dbReference type="ARBA" id="ARBA00001113"/>
    </source>
</evidence>
<evidence type="ECO:0000313" key="13">
    <source>
        <dbReference type="Proteomes" id="UP001299608"/>
    </source>
</evidence>
<evidence type="ECO:0000256" key="4">
    <source>
        <dbReference type="ARBA" id="ARBA00022679"/>
    </source>
</evidence>
<protein>
    <recommendedName>
        <fullName evidence="3">phosphoenolpyruvate--glycerone phosphotransferase</fullName>
        <ecNumber evidence="3">2.7.1.121</ecNumber>
    </recommendedName>
</protein>
<comment type="pathway">
    <text evidence="2">Polyol metabolism; glycerol degradation.</text>
</comment>
<evidence type="ECO:0000313" key="12">
    <source>
        <dbReference type="Proteomes" id="UP000669239"/>
    </source>
</evidence>
<dbReference type="PROSITE" id="PS51480">
    <property type="entry name" value="DHAL"/>
    <property type="match status" value="1"/>
</dbReference>
<dbReference type="SMART" id="SM01120">
    <property type="entry name" value="Dak2"/>
    <property type="match status" value="1"/>
</dbReference>
<evidence type="ECO:0000259" key="9">
    <source>
        <dbReference type="PROSITE" id="PS51480"/>
    </source>
</evidence>
<reference evidence="11 12" key="1">
    <citation type="journal article" date="2020" name="Cell Host Microbe">
        <title>Functional and Genomic Variation between Human-Derived Isolates of Lachnospiraceae Reveals Inter- and Intra-Species Diversity.</title>
        <authorList>
            <person name="Sorbara M.T."/>
            <person name="Littmann E.R."/>
            <person name="Fontana E."/>
            <person name="Moody T.U."/>
            <person name="Kohout C.E."/>
            <person name="Gjonbalaj M."/>
            <person name="Eaton V."/>
            <person name="Seok R."/>
            <person name="Leiner I.M."/>
            <person name="Pamer E.G."/>
        </authorList>
    </citation>
    <scope>NUCLEOTIDE SEQUENCE [LARGE SCALE GENOMIC DNA]</scope>
    <source>
        <strain evidence="11 12">MSK.1.17</strain>
    </source>
</reference>
<dbReference type="GO" id="GO:0004371">
    <property type="term" value="F:glycerone kinase activity"/>
    <property type="evidence" value="ECO:0007669"/>
    <property type="project" value="InterPro"/>
</dbReference>
<evidence type="ECO:0000256" key="2">
    <source>
        <dbReference type="ARBA" id="ARBA00004745"/>
    </source>
</evidence>
<dbReference type="Gene3D" id="1.25.40.340">
    <property type="match status" value="1"/>
</dbReference>
<dbReference type="Pfam" id="PF02734">
    <property type="entry name" value="Dak2"/>
    <property type="match status" value="1"/>
</dbReference>
<keyword evidence="6" id="KW-0319">Glycerol metabolism</keyword>
<dbReference type="SUPFAM" id="SSF101473">
    <property type="entry name" value="DhaL-like"/>
    <property type="match status" value="1"/>
</dbReference>
<dbReference type="PANTHER" id="PTHR28629:SF4">
    <property type="entry name" value="TRIOKINASE_FMN CYCLASE"/>
    <property type="match status" value="1"/>
</dbReference>
<comment type="subunit">
    <text evidence="7">Homodimer. The dihydroxyacetone kinase complex is composed of a homodimer of DhaM, a homodimer of DhaK and the subunit DhaL.</text>
</comment>
<sequence length="213" mass="23701">MNQMDYKQCREMILYVAQKIVESEPYLTEIDMEIGDGDHGTGMKRGFSNVMKTLKERCPESMEEVFRVTGWTLLDTMGGASGVLFGTVFISGISKRDNHLFWNLEDFSQVFNRSLLALKERGKAKVGDKTMVDALEPAAEALRLAAAKGKGLKEGFSQAAECAGKGVEYSKNVKARFGRAKYFGEKAIGLQDAGATSVWIIFRSMSQWIEENI</sequence>
<dbReference type="AlphaFoldDB" id="A0AAW5BSI6"/>
<evidence type="ECO:0000256" key="6">
    <source>
        <dbReference type="ARBA" id="ARBA00022798"/>
    </source>
</evidence>
<feature type="domain" description="DhaL" evidence="9">
    <location>
        <begin position="7"/>
        <end position="207"/>
    </location>
</feature>
<dbReference type="FunFam" id="1.25.40.340:FF:000002">
    <property type="entry name" value="Dihydroxyacetone kinase, L subunit"/>
    <property type="match status" value="1"/>
</dbReference>
<dbReference type="InterPro" id="IPR004007">
    <property type="entry name" value="DhaL_dom"/>
</dbReference>
<dbReference type="InterPro" id="IPR050861">
    <property type="entry name" value="Dihydroxyacetone_Kinase"/>
</dbReference>
<dbReference type="InterPro" id="IPR012737">
    <property type="entry name" value="DhaK_L_YcgS"/>
</dbReference>
<dbReference type="GO" id="GO:0047324">
    <property type="term" value="F:phosphoenolpyruvate-glycerone phosphotransferase activity"/>
    <property type="evidence" value="ECO:0007669"/>
    <property type="project" value="UniProtKB-EC"/>
</dbReference>
<dbReference type="NCBIfam" id="TIGR02365">
    <property type="entry name" value="dha_L_ycgS"/>
    <property type="match status" value="1"/>
</dbReference>
<keyword evidence="5 10" id="KW-0418">Kinase</keyword>
<dbReference type="GO" id="GO:0019563">
    <property type="term" value="P:glycerol catabolic process"/>
    <property type="evidence" value="ECO:0007669"/>
    <property type="project" value="TreeGrafter"/>
</dbReference>
<dbReference type="EC" id="2.7.1.121" evidence="3"/>
<evidence type="ECO:0000313" key="10">
    <source>
        <dbReference type="EMBL" id="MCG4747170.1"/>
    </source>
</evidence>
<dbReference type="GeneID" id="97206548"/>
<gene>
    <name evidence="10" type="primary">dhaL</name>
    <name evidence="11" type="ORF">G5B36_28175</name>
    <name evidence="10" type="ORF">L0N08_17225</name>
</gene>